<keyword evidence="2" id="KW-1185">Reference proteome</keyword>
<evidence type="ECO:0000313" key="2">
    <source>
        <dbReference type="Proteomes" id="UP000191342"/>
    </source>
</evidence>
<gene>
    <name evidence="1" type="ORF">PENFLA_c010G04556</name>
</gene>
<evidence type="ECO:0000313" key="1">
    <source>
        <dbReference type="EMBL" id="OQE24235.1"/>
    </source>
</evidence>
<dbReference type="AlphaFoldDB" id="A0A1V6TCW5"/>
<dbReference type="OrthoDB" id="4137815at2759"/>
<name>A0A1V6TCW5_9EURO</name>
<dbReference type="Proteomes" id="UP000191342">
    <property type="component" value="Unassembled WGS sequence"/>
</dbReference>
<protein>
    <submittedName>
        <fullName evidence="1">Uncharacterized protein</fullName>
    </submittedName>
</protein>
<dbReference type="EMBL" id="MLQL01000010">
    <property type="protein sequence ID" value="OQE24235.1"/>
    <property type="molecule type" value="Genomic_DNA"/>
</dbReference>
<accession>A0A1V6TCW5</accession>
<sequence>MIIQFIFDTTRFIANFIIGPSITEGMRTSLQTRFFISPETLLEGFLVFAGEYATRSRQLVLSERINMAQCAKAIAKLRSLRARNIPEVRTLLAMGTCILTYDQLAAIQGSRMSWL</sequence>
<organism evidence="1 2">
    <name type="scientific">Penicillium flavigenum</name>
    <dbReference type="NCBI Taxonomy" id="254877"/>
    <lineage>
        <taxon>Eukaryota</taxon>
        <taxon>Fungi</taxon>
        <taxon>Dikarya</taxon>
        <taxon>Ascomycota</taxon>
        <taxon>Pezizomycotina</taxon>
        <taxon>Eurotiomycetes</taxon>
        <taxon>Eurotiomycetidae</taxon>
        <taxon>Eurotiales</taxon>
        <taxon>Aspergillaceae</taxon>
        <taxon>Penicillium</taxon>
    </lineage>
</organism>
<reference evidence="2" key="1">
    <citation type="journal article" date="2017" name="Nat. Microbiol.">
        <title>Global analysis of biosynthetic gene clusters reveals vast potential of secondary metabolite production in Penicillium species.</title>
        <authorList>
            <person name="Nielsen J.C."/>
            <person name="Grijseels S."/>
            <person name="Prigent S."/>
            <person name="Ji B."/>
            <person name="Dainat J."/>
            <person name="Nielsen K.F."/>
            <person name="Frisvad J.C."/>
            <person name="Workman M."/>
            <person name="Nielsen J."/>
        </authorList>
    </citation>
    <scope>NUCLEOTIDE SEQUENCE [LARGE SCALE GENOMIC DNA]</scope>
    <source>
        <strain evidence="2">IBT 14082</strain>
    </source>
</reference>
<comment type="caution">
    <text evidence="1">The sequence shown here is derived from an EMBL/GenBank/DDBJ whole genome shotgun (WGS) entry which is preliminary data.</text>
</comment>
<proteinExistence type="predicted"/>